<dbReference type="PANTHER" id="PTHR47447">
    <property type="entry name" value="OS03G0856100 PROTEIN"/>
    <property type="match status" value="1"/>
</dbReference>
<accession>A0A8S0TC58</accession>
<evidence type="ECO:0000313" key="4">
    <source>
        <dbReference type="Proteomes" id="UP000594638"/>
    </source>
</evidence>
<dbReference type="OrthoDB" id="185373at2759"/>
<reference evidence="3 4" key="1">
    <citation type="submission" date="2019-12" db="EMBL/GenBank/DDBJ databases">
        <authorList>
            <person name="Alioto T."/>
            <person name="Alioto T."/>
            <person name="Gomez Garrido J."/>
        </authorList>
    </citation>
    <scope>NUCLEOTIDE SEQUENCE [LARGE SCALE GENOMIC DNA]</scope>
</reference>
<keyword evidence="4" id="KW-1185">Reference proteome</keyword>
<evidence type="ECO:0008006" key="5">
    <source>
        <dbReference type="Google" id="ProtNLM"/>
    </source>
</evidence>
<dbReference type="Gramene" id="OE9A040349T1">
    <property type="protein sequence ID" value="OE9A040349C1"/>
    <property type="gene ID" value="OE9A040349"/>
</dbReference>
<dbReference type="EMBL" id="CACTIH010005832">
    <property type="protein sequence ID" value="CAA3002372.1"/>
    <property type="molecule type" value="Genomic_DNA"/>
</dbReference>
<dbReference type="Gene3D" id="1.25.40.10">
    <property type="entry name" value="Tetratricopeptide repeat domain"/>
    <property type="match status" value="1"/>
</dbReference>
<gene>
    <name evidence="3" type="ORF">OLEA9_A040349</name>
</gene>
<dbReference type="Proteomes" id="UP000594638">
    <property type="component" value="Unassembled WGS sequence"/>
</dbReference>
<keyword evidence="2" id="KW-0677">Repeat</keyword>
<protein>
    <recommendedName>
        <fullName evidence="5">Pentatricopeptide repeat-containing protein</fullName>
    </recommendedName>
</protein>
<evidence type="ECO:0000256" key="2">
    <source>
        <dbReference type="ARBA" id="ARBA00022737"/>
    </source>
</evidence>
<dbReference type="Pfam" id="PF01535">
    <property type="entry name" value="PPR"/>
    <property type="match status" value="2"/>
</dbReference>
<comment type="caution">
    <text evidence="3">The sequence shown here is derived from an EMBL/GenBank/DDBJ whole genome shotgun (WGS) entry which is preliminary data.</text>
</comment>
<evidence type="ECO:0000256" key="1">
    <source>
        <dbReference type="ARBA" id="ARBA00007626"/>
    </source>
</evidence>
<proteinExistence type="inferred from homology"/>
<dbReference type="AlphaFoldDB" id="A0A8S0TC58"/>
<evidence type="ECO:0000313" key="3">
    <source>
        <dbReference type="EMBL" id="CAA3002372.1"/>
    </source>
</evidence>
<comment type="similarity">
    <text evidence="1">Belongs to the PPR family. P subfamily.</text>
</comment>
<sequence length="122" mass="14111">MKQMEFLFWLMESERIKPNYVTLCSLVRAHGNAGKVEKIEVFRCIDNLDVMLDTVFFNCLVDAYGMMGCYAKMKGMLEIWRGGCKPDKITYRTMIKAYSIGGMTSHAKEVQNKLHYKIVHLS</sequence>
<dbReference type="InterPro" id="IPR011990">
    <property type="entry name" value="TPR-like_helical_dom_sf"/>
</dbReference>
<organism evidence="3 4">
    <name type="scientific">Olea europaea subsp. europaea</name>
    <dbReference type="NCBI Taxonomy" id="158383"/>
    <lineage>
        <taxon>Eukaryota</taxon>
        <taxon>Viridiplantae</taxon>
        <taxon>Streptophyta</taxon>
        <taxon>Embryophyta</taxon>
        <taxon>Tracheophyta</taxon>
        <taxon>Spermatophyta</taxon>
        <taxon>Magnoliopsida</taxon>
        <taxon>eudicotyledons</taxon>
        <taxon>Gunneridae</taxon>
        <taxon>Pentapetalae</taxon>
        <taxon>asterids</taxon>
        <taxon>lamiids</taxon>
        <taxon>Lamiales</taxon>
        <taxon>Oleaceae</taxon>
        <taxon>Oleeae</taxon>
        <taxon>Olea</taxon>
    </lineage>
</organism>
<dbReference type="InterPro" id="IPR002885">
    <property type="entry name" value="PPR_rpt"/>
</dbReference>
<dbReference type="PANTHER" id="PTHR47447:SF17">
    <property type="entry name" value="OS12G0638900 PROTEIN"/>
    <property type="match status" value="1"/>
</dbReference>
<name>A0A8S0TC58_OLEEU</name>